<keyword evidence="2" id="KW-0560">Oxidoreductase</keyword>
<organism evidence="5 6">
    <name type="scientific">Roseateles terrae</name>
    <dbReference type="NCBI Taxonomy" id="431060"/>
    <lineage>
        <taxon>Bacteria</taxon>
        <taxon>Pseudomonadati</taxon>
        <taxon>Pseudomonadota</taxon>
        <taxon>Betaproteobacteria</taxon>
        <taxon>Burkholderiales</taxon>
        <taxon>Sphaerotilaceae</taxon>
        <taxon>Roseateles</taxon>
    </lineage>
</organism>
<evidence type="ECO:0000313" key="5">
    <source>
        <dbReference type="EMBL" id="MBB3195383.1"/>
    </source>
</evidence>
<name>A0ABR6GTF9_9BURK</name>
<dbReference type="Pfam" id="PF02152">
    <property type="entry name" value="FolB"/>
    <property type="match status" value="1"/>
</dbReference>
<evidence type="ECO:0000256" key="3">
    <source>
        <dbReference type="SAM" id="MobiDB-lite"/>
    </source>
</evidence>
<dbReference type="SMART" id="SM00905">
    <property type="entry name" value="FolB"/>
    <property type="match status" value="1"/>
</dbReference>
<protein>
    <submittedName>
        <fullName evidence="5">Dihydroneopterin aldolase</fullName>
    </submittedName>
</protein>
<dbReference type="Gene3D" id="3.30.1130.10">
    <property type="match status" value="1"/>
</dbReference>
<dbReference type="PANTHER" id="PTHR48105">
    <property type="entry name" value="THIOREDOXIN REDUCTASE 1-RELATED-RELATED"/>
    <property type="match status" value="1"/>
</dbReference>
<accession>A0ABR6GTF9</accession>
<dbReference type="EMBL" id="JACHXO010000004">
    <property type="protein sequence ID" value="MBB3195383.1"/>
    <property type="molecule type" value="Genomic_DNA"/>
</dbReference>
<evidence type="ECO:0000256" key="1">
    <source>
        <dbReference type="ARBA" id="ARBA00022630"/>
    </source>
</evidence>
<comment type="caution">
    <text evidence="5">The sequence shown here is derived from an EMBL/GenBank/DDBJ whole genome shotgun (WGS) entry which is preliminary data.</text>
</comment>
<dbReference type="InterPro" id="IPR023753">
    <property type="entry name" value="FAD/NAD-binding_dom"/>
</dbReference>
<dbReference type="PRINTS" id="PR00469">
    <property type="entry name" value="PNDRDTASEII"/>
</dbReference>
<evidence type="ECO:0000313" key="6">
    <source>
        <dbReference type="Proteomes" id="UP000574369"/>
    </source>
</evidence>
<proteinExistence type="predicted"/>
<dbReference type="InterPro" id="IPR043133">
    <property type="entry name" value="GTP-CH-I_C/QueF"/>
</dbReference>
<keyword evidence="6" id="KW-1185">Reference proteome</keyword>
<dbReference type="SUPFAM" id="SSF55620">
    <property type="entry name" value="Tetrahydrobiopterin biosynthesis enzymes-like"/>
    <property type="match status" value="1"/>
</dbReference>
<keyword evidence="1" id="KW-0285">Flavoprotein</keyword>
<dbReference type="Pfam" id="PF07992">
    <property type="entry name" value="Pyr_redox_2"/>
    <property type="match status" value="1"/>
</dbReference>
<feature type="domain" description="Dihydroneopterin aldolase/epimerase" evidence="4">
    <location>
        <begin position="368"/>
        <end position="478"/>
    </location>
</feature>
<dbReference type="SUPFAM" id="SSF51905">
    <property type="entry name" value="FAD/NAD(P)-binding domain"/>
    <property type="match status" value="1"/>
</dbReference>
<feature type="region of interest" description="Disordered" evidence="3">
    <location>
        <begin position="1"/>
        <end position="20"/>
    </location>
</feature>
<dbReference type="Proteomes" id="UP000574369">
    <property type="component" value="Unassembled WGS sequence"/>
</dbReference>
<evidence type="ECO:0000256" key="2">
    <source>
        <dbReference type="ARBA" id="ARBA00023002"/>
    </source>
</evidence>
<dbReference type="InterPro" id="IPR050097">
    <property type="entry name" value="Ferredoxin-NADP_redctase_2"/>
</dbReference>
<feature type="compositionally biased region" description="Polar residues" evidence="3">
    <location>
        <begin position="1"/>
        <end position="13"/>
    </location>
</feature>
<gene>
    <name evidence="5" type="ORF">FHS28_002786</name>
</gene>
<dbReference type="PRINTS" id="PR00368">
    <property type="entry name" value="FADPNR"/>
</dbReference>
<dbReference type="InterPro" id="IPR036188">
    <property type="entry name" value="FAD/NAD-bd_sf"/>
</dbReference>
<reference evidence="5 6" key="1">
    <citation type="submission" date="2020-08" db="EMBL/GenBank/DDBJ databases">
        <title>Genomic Encyclopedia of Type Strains, Phase III (KMG-III): the genomes of soil and plant-associated and newly described type strains.</title>
        <authorList>
            <person name="Whitman W."/>
        </authorList>
    </citation>
    <scope>NUCLEOTIDE SEQUENCE [LARGE SCALE GENOMIC DNA]</scope>
    <source>
        <strain evidence="5 6">CECT 7247</strain>
    </source>
</reference>
<evidence type="ECO:0000259" key="4">
    <source>
        <dbReference type="SMART" id="SM00905"/>
    </source>
</evidence>
<dbReference type="Gene3D" id="3.50.50.60">
    <property type="entry name" value="FAD/NAD(P)-binding domain"/>
    <property type="match status" value="2"/>
</dbReference>
<sequence>MTDATSGSASQPLAASAQRPSVPGLPGVLDAVILGGGPAGCSAASWLAQLGLSVAIVERGPRLCGSLQALTYHQDWLLGQPGESLAALGDRYADHVQTLPGVQVLLHRSAHHLDWQAEQGWQIHLDAPEDPHGVASGDHASREPLRARALVLATGLTPRHPAPLYPATARQGRVLDAIELTAQRESLPPGRVLLLGGGDNAVENALFLNAHGHEVTLWSRSDWRAQTHLLQQMDAQPGIRRRPAQAMPTAVVAQPEGVSVTSKAYGTETFDHVAVLLGYEPEPSAWLLVADALQRAGVTAPSQPFRDEPRFGALGLFVAGDASARQHPCVQTALGDGVVAAKQVEAFLRPLRESQPPASLRRNNRQVIHITGLRFGANLGVLDFEREGPQPIQVDAEVNLGAQMIVSRDADIGHVLDYRRVRLIIIDECTAEHTDLLEALLGKLCTRLMKLPGVVGVRIKVTKLEIFPDCQVAISAECGQW</sequence>
<dbReference type="InterPro" id="IPR006157">
    <property type="entry name" value="FolB_dom"/>
</dbReference>